<dbReference type="CDD" id="cd00075">
    <property type="entry name" value="HATPase"/>
    <property type="match status" value="1"/>
</dbReference>
<gene>
    <name evidence="9" type="ORF">ALGA_3742</name>
</gene>
<keyword evidence="7" id="KW-0812">Transmembrane</keyword>
<keyword evidence="7" id="KW-1133">Transmembrane helix</keyword>
<dbReference type="KEGG" id="mbas:ALGA_3742"/>
<evidence type="ECO:0000256" key="6">
    <source>
        <dbReference type="ARBA" id="ARBA00023012"/>
    </source>
</evidence>
<proteinExistence type="predicted"/>
<keyword evidence="3" id="KW-0597">Phosphoprotein</keyword>
<dbReference type="OrthoDB" id="9813151at2"/>
<dbReference type="Pfam" id="PF02518">
    <property type="entry name" value="HATPase_c"/>
    <property type="match status" value="1"/>
</dbReference>
<evidence type="ECO:0000256" key="3">
    <source>
        <dbReference type="ARBA" id="ARBA00022553"/>
    </source>
</evidence>
<dbReference type="InterPro" id="IPR050351">
    <property type="entry name" value="BphY/WalK/GraS-like"/>
</dbReference>
<reference evidence="10" key="2">
    <citation type="journal article" date="2020" name="Antonie Van Leeuwenhoek">
        <title>Labilibaculum antarcticum sp. nov., a novel facultative anaerobic, psychrotorelant bacterium isolated from marine sediment of Antarctica.</title>
        <authorList>
            <person name="Watanabe M."/>
            <person name="Kojima H."/>
            <person name="Fukui M."/>
        </authorList>
    </citation>
    <scope>NUCLEOTIDE SEQUENCE [LARGE SCALE GENOMIC DNA]</scope>
    <source>
        <strain evidence="10">SPP2</strain>
    </source>
</reference>
<dbReference type="InterPro" id="IPR003594">
    <property type="entry name" value="HATPase_dom"/>
</dbReference>
<dbReference type="SMART" id="SM00388">
    <property type="entry name" value="HisKA"/>
    <property type="match status" value="1"/>
</dbReference>
<keyword evidence="5" id="KW-0418">Kinase</keyword>
<dbReference type="SMART" id="SM00387">
    <property type="entry name" value="HATPase_c"/>
    <property type="match status" value="1"/>
</dbReference>
<evidence type="ECO:0000313" key="10">
    <source>
        <dbReference type="Proteomes" id="UP000218267"/>
    </source>
</evidence>
<dbReference type="PROSITE" id="PS50109">
    <property type="entry name" value="HIS_KIN"/>
    <property type="match status" value="1"/>
</dbReference>
<dbReference type="FunFam" id="3.30.565.10:FF:000006">
    <property type="entry name" value="Sensor histidine kinase WalK"/>
    <property type="match status" value="1"/>
</dbReference>
<evidence type="ECO:0000256" key="2">
    <source>
        <dbReference type="ARBA" id="ARBA00012438"/>
    </source>
</evidence>
<dbReference type="InterPro" id="IPR003661">
    <property type="entry name" value="HisK_dim/P_dom"/>
</dbReference>
<dbReference type="PANTHER" id="PTHR45453:SF1">
    <property type="entry name" value="PHOSPHATE REGULON SENSOR PROTEIN PHOR"/>
    <property type="match status" value="1"/>
</dbReference>
<name>A0A1Y1CP46_9BACT</name>
<dbReference type="GO" id="GO:0004721">
    <property type="term" value="F:phosphoprotein phosphatase activity"/>
    <property type="evidence" value="ECO:0007669"/>
    <property type="project" value="TreeGrafter"/>
</dbReference>
<dbReference type="Pfam" id="PF00512">
    <property type="entry name" value="HisKA"/>
    <property type="match status" value="1"/>
</dbReference>
<dbReference type="SUPFAM" id="SSF55874">
    <property type="entry name" value="ATPase domain of HSP90 chaperone/DNA topoisomerase II/histidine kinase"/>
    <property type="match status" value="1"/>
</dbReference>
<dbReference type="InterPro" id="IPR036890">
    <property type="entry name" value="HATPase_C_sf"/>
</dbReference>
<evidence type="ECO:0000256" key="1">
    <source>
        <dbReference type="ARBA" id="ARBA00000085"/>
    </source>
</evidence>
<keyword evidence="6" id="KW-0902">Two-component regulatory system</keyword>
<dbReference type="GO" id="GO:0000155">
    <property type="term" value="F:phosphorelay sensor kinase activity"/>
    <property type="evidence" value="ECO:0007669"/>
    <property type="project" value="InterPro"/>
</dbReference>
<dbReference type="Proteomes" id="UP000218267">
    <property type="component" value="Chromosome"/>
</dbReference>
<dbReference type="PRINTS" id="PR00344">
    <property type="entry name" value="BCTRLSENSOR"/>
</dbReference>
<dbReference type="Gene3D" id="1.10.287.130">
    <property type="match status" value="1"/>
</dbReference>
<dbReference type="SUPFAM" id="SSF47384">
    <property type="entry name" value="Homodimeric domain of signal transducing histidine kinase"/>
    <property type="match status" value="1"/>
</dbReference>
<dbReference type="InterPro" id="IPR005467">
    <property type="entry name" value="His_kinase_dom"/>
</dbReference>
<dbReference type="EC" id="2.7.13.3" evidence="2"/>
<evidence type="ECO:0000259" key="8">
    <source>
        <dbReference type="PROSITE" id="PS50109"/>
    </source>
</evidence>
<organism evidence="9 10">
    <name type="scientific">Labilibaculum antarcticum</name>
    <dbReference type="NCBI Taxonomy" id="1717717"/>
    <lineage>
        <taxon>Bacteria</taxon>
        <taxon>Pseudomonadati</taxon>
        <taxon>Bacteroidota</taxon>
        <taxon>Bacteroidia</taxon>
        <taxon>Marinilabiliales</taxon>
        <taxon>Marinifilaceae</taxon>
        <taxon>Labilibaculum</taxon>
    </lineage>
</organism>
<dbReference type="PANTHER" id="PTHR45453">
    <property type="entry name" value="PHOSPHATE REGULON SENSOR PROTEIN PHOR"/>
    <property type="match status" value="1"/>
</dbReference>
<dbReference type="AlphaFoldDB" id="A0A1Y1CP46"/>
<evidence type="ECO:0000256" key="7">
    <source>
        <dbReference type="SAM" id="Phobius"/>
    </source>
</evidence>
<keyword evidence="10" id="KW-1185">Reference proteome</keyword>
<evidence type="ECO:0000256" key="5">
    <source>
        <dbReference type="ARBA" id="ARBA00022777"/>
    </source>
</evidence>
<dbReference type="Gene3D" id="3.30.565.10">
    <property type="entry name" value="Histidine kinase-like ATPase, C-terminal domain"/>
    <property type="match status" value="1"/>
</dbReference>
<feature type="transmembrane region" description="Helical" evidence="7">
    <location>
        <begin position="180"/>
        <end position="199"/>
    </location>
</feature>
<dbReference type="CDD" id="cd00082">
    <property type="entry name" value="HisKA"/>
    <property type="match status" value="1"/>
</dbReference>
<dbReference type="EMBL" id="AP018042">
    <property type="protein sequence ID" value="BAX82034.1"/>
    <property type="molecule type" value="Genomic_DNA"/>
</dbReference>
<dbReference type="InterPro" id="IPR036097">
    <property type="entry name" value="HisK_dim/P_sf"/>
</dbReference>
<sequence>MSQIYKYMQKPIPKSGSKYKKKLFFFFFIIVLIFSVLIGGFQYNQERLYRREKLEYALNIYTEQVHELIRKKDLNASLNFSEIDTLRALMPDKDIRISVITGKGKVVYDSYVDNLERLDNHMKRPEVQKSLHSQKGSNIRLSGSTGQSYYYYSKNYYEYFVRTALPINESVLDFLKANSLFFYFLLGLFGVTVVFLIYATEHFGNSIAKLRKFAINAAHNREIDPNEDFGKTELGEISHQIVKIYRKLSNTTEALSQEKEKLIMHLQIAQEGVAIFDKKKNLILWNSHFIDYINYLSHISSHNYQELFELPELLEITDFIDRNIKELETNYIPNIDIISTKKTITIGHKVFLFQVVVFTDGNFEISVNDITKLENEKTIKQEMTLNIAHELKTPITAISGFLETIKDNPTMPEDKKAQFIERSCLQVNRLSNLIQDISFLTKIEEANELFSIEDVNVNEIVTDMVTDFELKLAEANMEIELIFPSDLTIKGNPELLDSIFRNLIDNSIQYAGEGCKIDIEHYFQDTNYHYFSFTDNGIGIKEEHLPRIFERFYRADNGRSRKMGGTGLGLSIVKNAVAYHKGRIFVKKRKEKGIEFFFSLKKEI</sequence>
<reference evidence="9 10" key="1">
    <citation type="journal article" date="2018" name="Mar. Genomics">
        <title>Complete genome sequence of Marinifilaceae bacterium strain SPP2, isolated from the Antarctic marine sediment.</title>
        <authorList>
            <person name="Watanabe M."/>
            <person name="Kojima H."/>
            <person name="Fukui M."/>
        </authorList>
    </citation>
    <scope>NUCLEOTIDE SEQUENCE [LARGE SCALE GENOMIC DNA]</scope>
    <source>
        <strain evidence="9 10">SPP2</strain>
    </source>
</reference>
<feature type="transmembrane region" description="Helical" evidence="7">
    <location>
        <begin position="23"/>
        <end position="43"/>
    </location>
</feature>
<keyword evidence="7" id="KW-0472">Membrane</keyword>
<keyword evidence="4" id="KW-0808">Transferase</keyword>
<evidence type="ECO:0000256" key="4">
    <source>
        <dbReference type="ARBA" id="ARBA00022679"/>
    </source>
</evidence>
<comment type="catalytic activity">
    <reaction evidence="1">
        <text>ATP + protein L-histidine = ADP + protein N-phospho-L-histidine.</text>
        <dbReference type="EC" id="2.7.13.3"/>
    </reaction>
</comment>
<dbReference type="GO" id="GO:0016036">
    <property type="term" value="P:cellular response to phosphate starvation"/>
    <property type="evidence" value="ECO:0007669"/>
    <property type="project" value="TreeGrafter"/>
</dbReference>
<evidence type="ECO:0000313" key="9">
    <source>
        <dbReference type="EMBL" id="BAX82034.1"/>
    </source>
</evidence>
<dbReference type="InterPro" id="IPR004358">
    <property type="entry name" value="Sig_transdc_His_kin-like_C"/>
</dbReference>
<accession>A0A1Y1CP46</accession>
<feature type="domain" description="Histidine kinase" evidence="8">
    <location>
        <begin position="386"/>
        <end position="604"/>
    </location>
</feature>
<dbReference type="GO" id="GO:0005886">
    <property type="term" value="C:plasma membrane"/>
    <property type="evidence" value="ECO:0007669"/>
    <property type="project" value="TreeGrafter"/>
</dbReference>
<protein>
    <recommendedName>
        <fullName evidence="2">histidine kinase</fullName>
        <ecNumber evidence="2">2.7.13.3</ecNumber>
    </recommendedName>
</protein>